<dbReference type="SUPFAM" id="SSF46604">
    <property type="entry name" value="Epsilon subunit of F1F0-ATP synthase C-terminal domain"/>
    <property type="match status" value="1"/>
</dbReference>
<accession>A0ABZ2Y1J9</accession>
<dbReference type="HAMAP" id="MF_00530">
    <property type="entry name" value="ATP_synth_epsil_bac"/>
    <property type="match status" value="1"/>
</dbReference>
<dbReference type="SUPFAM" id="SSF51344">
    <property type="entry name" value="Epsilon subunit of F1F0-ATP synthase N-terminal domain"/>
    <property type="match status" value="1"/>
</dbReference>
<comment type="similarity">
    <text evidence="2 8 9">Belongs to the ATPase epsilon chain family.</text>
</comment>
<comment type="subunit">
    <text evidence="8 9">F-type ATPases have 2 components, CF(1) - the catalytic core - and CF(0) - the membrane proton channel. CF(1) has five subunits: alpha(3), beta(3), gamma(1), delta(1), epsilon(1). CF(0) has three main subunits: a, b and c.</text>
</comment>
<evidence type="ECO:0000259" key="12">
    <source>
        <dbReference type="Pfam" id="PF02823"/>
    </source>
</evidence>
<comment type="subcellular location">
    <subcellularLocation>
        <location evidence="1 8">Cell membrane</location>
        <topology evidence="1 8">Peripheral membrane protein</topology>
    </subcellularLocation>
</comment>
<reference evidence="13 14" key="1">
    <citation type="submission" date="2023-03" db="EMBL/GenBank/DDBJ databases">
        <title>Novel Species.</title>
        <authorList>
            <person name="Ma S."/>
        </authorList>
    </citation>
    <scope>NUCLEOTIDE SEQUENCE [LARGE SCALE GENOMIC DNA]</scope>
    <source>
        <strain evidence="13 14">LIND6LT2</strain>
    </source>
</reference>
<dbReference type="Pfam" id="PF00401">
    <property type="entry name" value="ATP-synt_DE"/>
    <property type="match status" value="1"/>
</dbReference>
<dbReference type="EMBL" id="CP121687">
    <property type="protein sequence ID" value="WZL68790.1"/>
    <property type="molecule type" value="Genomic_DNA"/>
</dbReference>
<dbReference type="PANTHER" id="PTHR13822:SF10">
    <property type="entry name" value="ATP SYNTHASE EPSILON CHAIN, CHLOROPLASTIC"/>
    <property type="match status" value="1"/>
</dbReference>
<evidence type="ECO:0000256" key="3">
    <source>
        <dbReference type="ARBA" id="ARBA00022448"/>
    </source>
</evidence>
<sequence length="133" mass="15001">MKIQLQIITPERNFFDGEVDRVSFRTTEGDIGILPDHEPLTTIISIGTIRIKQDGNEKKASLIGGFAEVQPDKVTILTDAAEWPEEIDVARAEEAKRRAEERLANRTSDINIARAESALRRALVRLELSKYNK</sequence>
<gene>
    <name evidence="8" type="primary">atpC</name>
    <name evidence="13" type="ORF">QBE51_08090</name>
</gene>
<comment type="function">
    <text evidence="8">Produces ATP from ADP in the presence of a proton gradient across the membrane.</text>
</comment>
<keyword evidence="10" id="KW-0175">Coiled coil</keyword>
<protein>
    <recommendedName>
        <fullName evidence="8">ATP synthase epsilon chain</fullName>
    </recommendedName>
    <alternativeName>
        <fullName evidence="8">ATP synthase F1 sector epsilon subunit</fullName>
    </alternativeName>
    <alternativeName>
        <fullName evidence="8">F-ATPase epsilon subunit</fullName>
    </alternativeName>
</protein>
<feature type="coiled-coil region" evidence="10">
    <location>
        <begin position="89"/>
        <end position="116"/>
    </location>
</feature>
<dbReference type="NCBIfam" id="NF009980">
    <property type="entry name" value="PRK13446.1"/>
    <property type="match status" value="1"/>
</dbReference>
<dbReference type="InterPro" id="IPR020546">
    <property type="entry name" value="ATP_synth_F1_dsu/esu_N"/>
</dbReference>
<keyword evidence="14" id="KW-1185">Reference proteome</keyword>
<dbReference type="CDD" id="cd12152">
    <property type="entry name" value="F1-ATPase_delta"/>
    <property type="match status" value="1"/>
</dbReference>
<dbReference type="InterPro" id="IPR001469">
    <property type="entry name" value="ATP_synth_F1_dsu/esu"/>
</dbReference>
<organism evidence="13 14">
    <name type="scientific">Defluviitalea saccharophila</name>
    <dbReference type="NCBI Taxonomy" id="879970"/>
    <lineage>
        <taxon>Bacteria</taxon>
        <taxon>Bacillati</taxon>
        <taxon>Bacillota</taxon>
        <taxon>Clostridia</taxon>
        <taxon>Lachnospirales</taxon>
        <taxon>Defluviitaleaceae</taxon>
        <taxon>Defluviitalea</taxon>
    </lineage>
</organism>
<feature type="domain" description="ATP synthase epsilon subunit C-terminal" evidence="11">
    <location>
        <begin position="85"/>
        <end position="129"/>
    </location>
</feature>
<dbReference type="InterPro" id="IPR036794">
    <property type="entry name" value="ATP_F1_dsu/esu_C_sf"/>
</dbReference>
<keyword evidence="7 8" id="KW-0066">ATP synthesis</keyword>
<evidence type="ECO:0000256" key="6">
    <source>
        <dbReference type="ARBA" id="ARBA00023196"/>
    </source>
</evidence>
<dbReference type="Proteomes" id="UP001486565">
    <property type="component" value="Chromosome"/>
</dbReference>
<feature type="domain" description="ATP synthase F1 complex delta/epsilon subunit N-terminal" evidence="12">
    <location>
        <begin position="3"/>
        <end position="81"/>
    </location>
</feature>
<dbReference type="NCBIfam" id="TIGR01216">
    <property type="entry name" value="ATP_synt_epsi"/>
    <property type="match status" value="1"/>
</dbReference>
<evidence type="ECO:0000256" key="4">
    <source>
        <dbReference type="ARBA" id="ARBA00023065"/>
    </source>
</evidence>
<dbReference type="Gene3D" id="2.60.15.10">
    <property type="entry name" value="F0F1 ATP synthase delta/epsilon subunit, N-terminal"/>
    <property type="match status" value="1"/>
</dbReference>
<evidence type="ECO:0000256" key="8">
    <source>
        <dbReference type="HAMAP-Rule" id="MF_00530"/>
    </source>
</evidence>
<keyword evidence="8" id="KW-0375">Hydrogen ion transport</keyword>
<evidence type="ECO:0000256" key="10">
    <source>
        <dbReference type="SAM" id="Coils"/>
    </source>
</evidence>
<proteinExistence type="inferred from homology"/>
<keyword evidence="6 8" id="KW-0139">CF(1)</keyword>
<evidence type="ECO:0000256" key="2">
    <source>
        <dbReference type="ARBA" id="ARBA00005712"/>
    </source>
</evidence>
<dbReference type="PANTHER" id="PTHR13822">
    <property type="entry name" value="ATP SYNTHASE DELTA/EPSILON CHAIN"/>
    <property type="match status" value="1"/>
</dbReference>
<evidence type="ECO:0000313" key="13">
    <source>
        <dbReference type="EMBL" id="WZL68790.1"/>
    </source>
</evidence>
<dbReference type="Gene3D" id="1.20.5.440">
    <property type="entry name" value="ATP synthase delta/epsilon subunit, C-terminal domain"/>
    <property type="match status" value="1"/>
</dbReference>
<keyword evidence="4 8" id="KW-0406">Ion transport</keyword>
<name>A0ABZ2Y1J9_9FIRM</name>
<dbReference type="Pfam" id="PF02823">
    <property type="entry name" value="ATP-synt_DE_N"/>
    <property type="match status" value="1"/>
</dbReference>
<evidence type="ECO:0000313" key="14">
    <source>
        <dbReference type="Proteomes" id="UP001486565"/>
    </source>
</evidence>
<evidence type="ECO:0000256" key="7">
    <source>
        <dbReference type="ARBA" id="ARBA00023310"/>
    </source>
</evidence>
<dbReference type="RefSeq" id="WP_341875795.1">
    <property type="nucleotide sequence ID" value="NZ_CP121687.1"/>
</dbReference>
<evidence type="ECO:0000259" key="11">
    <source>
        <dbReference type="Pfam" id="PF00401"/>
    </source>
</evidence>
<keyword evidence="3 8" id="KW-0813">Transport</keyword>
<evidence type="ECO:0000256" key="9">
    <source>
        <dbReference type="RuleBase" id="RU003656"/>
    </source>
</evidence>
<keyword evidence="8" id="KW-1003">Cell membrane</keyword>
<evidence type="ECO:0000256" key="1">
    <source>
        <dbReference type="ARBA" id="ARBA00004202"/>
    </source>
</evidence>
<dbReference type="InterPro" id="IPR036771">
    <property type="entry name" value="ATPsynth_dsu/esu_N"/>
</dbReference>
<keyword evidence="5 8" id="KW-0472">Membrane</keyword>
<dbReference type="InterPro" id="IPR020547">
    <property type="entry name" value="ATP_synth_F1_esu_C"/>
</dbReference>
<evidence type="ECO:0000256" key="5">
    <source>
        <dbReference type="ARBA" id="ARBA00023136"/>
    </source>
</evidence>